<accession>A0A0C3AGB7</accession>
<evidence type="ECO:0000313" key="7">
    <source>
        <dbReference type="EMBL" id="KIM72868.1"/>
    </source>
</evidence>
<sequence length="458" mass="50347">MKDIIRDSTVGQLINGLSGGRYLPYADQRPNYTIPAHFLLSVSTSQTDASIDVRQDVDHAKSGTPAATSPHINGGSLTRTKTPVARESDHIHEKNEVGPEGLAFDPYLVGWNSDDDPENPRNWSFGKRVFTTFSICLLTFSVYIGSAIYTPAIPDLMEAFGVSLTQSTLGLTLYIFSYGTGSMFLSPLQELPVLGRNPVYMTCLFFFVLFQLPIVVANNFKTFEATILLRRAARLRKLTGNPQLRSQSEIDAEATESSERLYEALVRPFTLAAEPAILFANVYLGFVYAVFYLWFEAFPVVFVDIYHFDLGLNGLPFLGFLVIGIITKYHIAPRKAKAGGYVAPEVRLEIGLIASIFIPTSVLIFGFTSKASINWIVPVIGAALYFPGLFLTFQSILMYITIAYPTHAASVLAGNNFFRSAIASIFPLFGHAFFENIGLGPGSALLAGISFVLIAFFL</sequence>
<evidence type="ECO:0000256" key="2">
    <source>
        <dbReference type="ARBA" id="ARBA00022692"/>
    </source>
</evidence>
<name>A0A0C3AGB7_PILCF</name>
<organism evidence="7 8">
    <name type="scientific">Piloderma croceum (strain F 1598)</name>
    <dbReference type="NCBI Taxonomy" id="765440"/>
    <lineage>
        <taxon>Eukaryota</taxon>
        <taxon>Fungi</taxon>
        <taxon>Dikarya</taxon>
        <taxon>Basidiomycota</taxon>
        <taxon>Agaricomycotina</taxon>
        <taxon>Agaricomycetes</taxon>
        <taxon>Agaricomycetidae</taxon>
        <taxon>Atheliales</taxon>
        <taxon>Atheliaceae</taxon>
        <taxon>Piloderma</taxon>
    </lineage>
</organism>
<feature type="transmembrane region" description="Helical" evidence="6">
    <location>
        <begin position="440"/>
        <end position="457"/>
    </location>
</feature>
<evidence type="ECO:0000256" key="3">
    <source>
        <dbReference type="ARBA" id="ARBA00022989"/>
    </source>
</evidence>
<reference evidence="7 8" key="1">
    <citation type="submission" date="2014-04" db="EMBL/GenBank/DDBJ databases">
        <authorList>
            <consortium name="DOE Joint Genome Institute"/>
            <person name="Kuo A."/>
            <person name="Tarkka M."/>
            <person name="Buscot F."/>
            <person name="Kohler A."/>
            <person name="Nagy L.G."/>
            <person name="Floudas D."/>
            <person name="Copeland A."/>
            <person name="Barry K.W."/>
            <person name="Cichocki N."/>
            <person name="Veneault-Fourrey C."/>
            <person name="LaButti K."/>
            <person name="Lindquist E.A."/>
            <person name="Lipzen A."/>
            <person name="Lundell T."/>
            <person name="Morin E."/>
            <person name="Murat C."/>
            <person name="Sun H."/>
            <person name="Tunlid A."/>
            <person name="Henrissat B."/>
            <person name="Grigoriev I.V."/>
            <person name="Hibbett D.S."/>
            <person name="Martin F."/>
            <person name="Nordberg H.P."/>
            <person name="Cantor M.N."/>
            <person name="Hua S.X."/>
        </authorList>
    </citation>
    <scope>NUCLEOTIDE SEQUENCE [LARGE SCALE GENOMIC DNA]</scope>
    <source>
        <strain evidence="7 8">F 1598</strain>
    </source>
</reference>
<feature type="region of interest" description="Disordered" evidence="5">
    <location>
        <begin position="57"/>
        <end position="88"/>
    </location>
</feature>
<dbReference type="Gene3D" id="1.20.1720.10">
    <property type="entry name" value="Multidrug resistance protein D"/>
    <property type="match status" value="1"/>
</dbReference>
<dbReference type="PANTHER" id="PTHR23502">
    <property type="entry name" value="MAJOR FACILITATOR SUPERFAMILY"/>
    <property type="match status" value="1"/>
</dbReference>
<dbReference type="HOGENOM" id="CLU_008455_11_1_1"/>
<reference evidence="8" key="2">
    <citation type="submission" date="2015-01" db="EMBL/GenBank/DDBJ databases">
        <title>Evolutionary Origins and Diversification of the Mycorrhizal Mutualists.</title>
        <authorList>
            <consortium name="DOE Joint Genome Institute"/>
            <consortium name="Mycorrhizal Genomics Consortium"/>
            <person name="Kohler A."/>
            <person name="Kuo A."/>
            <person name="Nagy L.G."/>
            <person name="Floudas D."/>
            <person name="Copeland A."/>
            <person name="Barry K.W."/>
            <person name="Cichocki N."/>
            <person name="Veneault-Fourrey C."/>
            <person name="LaButti K."/>
            <person name="Lindquist E.A."/>
            <person name="Lipzen A."/>
            <person name="Lundell T."/>
            <person name="Morin E."/>
            <person name="Murat C."/>
            <person name="Riley R."/>
            <person name="Ohm R."/>
            <person name="Sun H."/>
            <person name="Tunlid A."/>
            <person name="Henrissat B."/>
            <person name="Grigoriev I.V."/>
            <person name="Hibbett D.S."/>
            <person name="Martin F."/>
        </authorList>
    </citation>
    <scope>NUCLEOTIDE SEQUENCE [LARGE SCALE GENOMIC DNA]</scope>
    <source>
        <strain evidence="8">F 1598</strain>
    </source>
</reference>
<protein>
    <recommendedName>
        <fullName evidence="9">Major facilitator superfamily (MFS) profile domain-containing protein</fullName>
    </recommendedName>
</protein>
<dbReference type="STRING" id="765440.A0A0C3AGB7"/>
<keyword evidence="8" id="KW-1185">Reference proteome</keyword>
<dbReference type="InterPro" id="IPR036259">
    <property type="entry name" value="MFS_trans_sf"/>
</dbReference>
<evidence type="ECO:0008006" key="9">
    <source>
        <dbReference type="Google" id="ProtNLM"/>
    </source>
</evidence>
<feature type="transmembrane region" description="Helical" evidence="6">
    <location>
        <begin position="350"/>
        <end position="369"/>
    </location>
</feature>
<dbReference type="InParanoid" id="A0A0C3AGB7"/>
<dbReference type="PANTHER" id="PTHR23502:SF23">
    <property type="entry name" value="FLUCONAZOLE RESISTANCE PROTEIN 1"/>
    <property type="match status" value="1"/>
</dbReference>
<feature type="transmembrane region" description="Helical" evidence="6">
    <location>
        <begin position="310"/>
        <end position="329"/>
    </location>
</feature>
<dbReference type="Proteomes" id="UP000054166">
    <property type="component" value="Unassembled WGS sequence"/>
</dbReference>
<feature type="transmembrane region" description="Helical" evidence="6">
    <location>
        <begin position="129"/>
        <end position="149"/>
    </location>
</feature>
<dbReference type="OrthoDB" id="3357846at2759"/>
<gene>
    <name evidence="7" type="ORF">PILCRDRAFT_15747</name>
</gene>
<dbReference type="GO" id="GO:0005886">
    <property type="term" value="C:plasma membrane"/>
    <property type="evidence" value="ECO:0007669"/>
    <property type="project" value="TreeGrafter"/>
</dbReference>
<evidence type="ECO:0000256" key="6">
    <source>
        <dbReference type="SAM" id="Phobius"/>
    </source>
</evidence>
<proteinExistence type="predicted"/>
<dbReference type="GO" id="GO:1990961">
    <property type="term" value="P:xenobiotic detoxification by transmembrane export across the plasma membrane"/>
    <property type="evidence" value="ECO:0007669"/>
    <property type="project" value="TreeGrafter"/>
</dbReference>
<feature type="compositionally biased region" description="Polar residues" evidence="5">
    <location>
        <begin position="65"/>
        <end position="81"/>
    </location>
</feature>
<evidence type="ECO:0000256" key="5">
    <source>
        <dbReference type="SAM" id="MobiDB-lite"/>
    </source>
</evidence>
<dbReference type="GO" id="GO:0015244">
    <property type="term" value="F:fluconazole transmembrane transporter activity"/>
    <property type="evidence" value="ECO:0007669"/>
    <property type="project" value="TreeGrafter"/>
</dbReference>
<feature type="transmembrane region" description="Helical" evidence="6">
    <location>
        <begin position="276"/>
        <end position="295"/>
    </location>
</feature>
<feature type="transmembrane region" description="Helical" evidence="6">
    <location>
        <begin position="199"/>
        <end position="220"/>
    </location>
</feature>
<evidence type="ECO:0000256" key="1">
    <source>
        <dbReference type="ARBA" id="ARBA00004141"/>
    </source>
</evidence>
<evidence type="ECO:0000313" key="8">
    <source>
        <dbReference type="Proteomes" id="UP000054166"/>
    </source>
</evidence>
<dbReference type="SUPFAM" id="SSF103473">
    <property type="entry name" value="MFS general substrate transporter"/>
    <property type="match status" value="2"/>
</dbReference>
<feature type="transmembrane region" description="Helical" evidence="6">
    <location>
        <begin position="375"/>
        <end position="404"/>
    </location>
</feature>
<keyword evidence="3 6" id="KW-1133">Transmembrane helix</keyword>
<dbReference type="Gene3D" id="1.20.1250.20">
    <property type="entry name" value="MFS general substrate transporter like domains"/>
    <property type="match status" value="1"/>
</dbReference>
<dbReference type="AlphaFoldDB" id="A0A0C3AGB7"/>
<dbReference type="EMBL" id="KN833104">
    <property type="protein sequence ID" value="KIM72868.1"/>
    <property type="molecule type" value="Genomic_DNA"/>
</dbReference>
<keyword evidence="4 6" id="KW-0472">Membrane</keyword>
<evidence type="ECO:0000256" key="4">
    <source>
        <dbReference type="ARBA" id="ARBA00023136"/>
    </source>
</evidence>
<keyword evidence="2 6" id="KW-0812">Transmembrane</keyword>
<comment type="subcellular location">
    <subcellularLocation>
        <location evidence="1">Membrane</location>
        <topology evidence="1">Multi-pass membrane protein</topology>
    </subcellularLocation>
</comment>